<dbReference type="Pfam" id="PF05485">
    <property type="entry name" value="THAP"/>
    <property type="match status" value="1"/>
</dbReference>
<keyword evidence="4 5" id="KW-0238">DNA-binding</keyword>
<dbReference type="InterPro" id="IPR026516">
    <property type="entry name" value="THAP1/10"/>
</dbReference>
<feature type="region of interest" description="Disordered" evidence="6">
    <location>
        <begin position="104"/>
        <end position="155"/>
    </location>
</feature>
<dbReference type="SUPFAM" id="SSF57716">
    <property type="entry name" value="Glucocorticoid receptor-like (DNA-binding domain)"/>
    <property type="match status" value="1"/>
</dbReference>
<gene>
    <name evidence="8" type="ORF">PLOB_00022036</name>
</gene>
<keyword evidence="2 5" id="KW-0863">Zinc-finger</keyword>
<dbReference type="PANTHER" id="PTHR46600:SF11">
    <property type="entry name" value="THAP DOMAIN-CONTAINING PROTEIN 10"/>
    <property type="match status" value="1"/>
</dbReference>
<evidence type="ECO:0000256" key="1">
    <source>
        <dbReference type="ARBA" id="ARBA00022723"/>
    </source>
</evidence>
<protein>
    <recommendedName>
        <fullName evidence="7">THAP-type domain-containing protein</fullName>
    </recommendedName>
</protein>
<evidence type="ECO:0000259" key="7">
    <source>
        <dbReference type="PROSITE" id="PS50950"/>
    </source>
</evidence>
<evidence type="ECO:0000256" key="2">
    <source>
        <dbReference type="ARBA" id="ARBA00022771"/>
    </source>
</evidence>
<comment type="caution">
    <text evidence="8">The sequence shown here is derived from an EMBL/GenBank/DDBJ whole genome shotgun (WGS) entry which is preliminary data.</text>
</comment>
<dbReference type="SMART" id="SM00980">
    <property type="entry name" value="THAP"/>
    <property type="match status" value="1"/>
</dbReference>
<keyword evidence="3" id="KW-0862">Zinc</keyword>
<dbReference type="PANTHER" id="PTHR46600">
    <property type="entry name" value="THAP DOMAIN-CONTAINING"/>
    <property type="match status" value="1"/>
</dbReference>
<dbReference type="PROSITE" id="PS50950">
    <property type="entry name" value="ZF_THAP"/>
    <property type="match status" value="1"/>
</dbReference>
<dbReference type="Proteomes" id="UP001159405">
    <property type="component" value="Unassembled WGS sequence"/>
</dbReference>
<evidence type="ECO:0000256" key="4">
    <source>
        <dbReference type="ARBA" id="ARBA00023125"/>
    </source>
</evidence>
<evidence type="ECO:0000313" key="8">
    <source>
        <dbReference type="EMBL" id="CAH3113784.1"/>
    </source>
</evidence>
<evidence type="ECO:0000256" key="6">
    <source>
        <dbReference type="SAM" id="MobiDB-lite"/>
    </source>
</evidence>
<evidence type="ECO:0000256" key="3">
    <source>
        <dbReference type="ARBA" id="ARBA00022833"/>
    </source>
</evidence>
<dbReference type="EMBL" id="CALNXK010000026">
    <property type="protein sequence ID" value="CAH3113784.1"/>
    <property type="molecule type" value="Genomic_DNA"/>
</dbReference>
<evidence type="ECO:0000313" key="9">
    <source>
        <dbReference type="Proteomes" id="UP001159405"/>
    </source>
</evidence>
<keyword evidence="1" id="KW-0479">Metal-binding</keyword>
<evidence type="ECO:0000256" key="5">
    <source>
        <dbReference type="PROSITE-ProRule" id="PRU00309"/>
    </source>
</evidence>
<name>A0ABN8NMY1_9CNID</name>
<accession>A0ABN8NMY1</accession>
<keyword evidence="9" id="KW-1185">Reference proteome</keyword>
<feature type="domain" description="THAP-type" evidence="7">
    <location>
        <begin position="1"/>
        <end position="87"/>
    </location>
</feature>
<feature type="compositionally biased region" description="Acidic residues" evidence="6">
    <location>
        <begin position="114"/>
        <end position="126"/>
    </location>
</feature>
<sequence length="449" mass="50144">MPGRRCVVQDCGNVKNDELGISIHNSPDSGSVRLKWKRFVSIHRKDFNTGRKFAVCSEHFTRDCFTLAFPMKGMKRNLKKGTFPTIWKKSSQTLSKRSRRSLLNEILAGQTTNEDTEEEDNPEEELISLKGSSAPEESADTMGAPNLNPEESPEVEGVLNTSQGSLLEVNSEKEGCIPETETGEISVDAEMASEVLSTPGDKTALESQGISGTDEVTETMQILQAQGIEKVQDMDEVMQIDESLTIPELEQVSMDTPTGHAGNCTTCKTLRSEVTQLRGKVTRLKTIQTDPWPVTNETELGLEDESEDEQEMQDDAYEEFECDEDPTWSPEEIEDAYKKLKDDDDSVKTHQNPRLDLQGKNIPEEPKGIVFLSKLLLLFQFCHLCFFSKPKLSVSQTGTLITVESFCRNCCQTKVWKSQPDLLGKFPAGNLLLSFAVLCEPSEKKETTH</sequence>
<reference evidence="8 9" key="1">
    <citation type="submission" date="2022-05" db="EMBL/GenBank/DDBJ databases">
        <authorList>
            <consortium name="Genoscope - CEA"/>
            <person name="William W."/>
        </authorList>
    </citation>
    <scope>NUCLEOTIDE SEQUENCE [LARGE SCALE GENOMIC DNA]</scope>
</reference>
<dbReference type="InterPro" id="IPR006612">
    <property type="entry name" value="THAP_Znf"/>
</dbReference>
<organism evidence="8 9">
    <name type="scientific">Porites lobata</name>
    <dbReference type="NCBI Taxonomy" id="104759"/>
    <lineage>
        <taxon>Eukaryota</taxon>
        <taxon>Metazoa</taxon>
        <taxon>Cnidaria</taxon>
        <taxon>Anthozoa</taxon>
        <taxon>Hexacorallia</taxon>
        <taxon>Scleractinia</taxon>
        <taxon>Fungiina</taxon>
        <taxon>Poritidae</taxon>
        <taxon>Porites</taxon>
    </lineage>
</organism>
<proteinExistence type="predicted"/>